<evidence type="ECO:0000313" key="2">
    <source>
        <dbReference type="Proteomes" id="UP000198623"/>
    </source>
</evidence>
<dbReference type="AlphaFoldDB" id="A0A1I2MSK4"/>
<dbReference type="Proteomes" id="UP000198623">
    <property type="component" value="Unassembled WGS sequence"/>
</dbReference>
<organism evidence="1 2">
    <name type="scientific">Neptunomonas qingdaonensis</name>
    <dbReference type="NCBI Taxonomy" id="1045558"/>
    <lineage>
        <taxon>Bacteria</taxon>
        <taxon>Pseudomonadati</taxon>
        <taxon>Pseudomonadota</taxon>
        <taxon>Gammaproteobacteria</taxon>
        <taxon>Oceanospirillales</taxon>
        <taxon>Oceanospirillaceae</taxon>
        <taxon>Neptunomonas</taxon>
    </lineage>
</organism>
<protein>
    <submittedName>
        <fullName evidence="1">Uncharacterized protein</fullName>
    </submittedName>
</protein>
<gene>
    <name evidence="1" type="ORF">SAMN05216175_10268</name>
</gene>
<reference evidence="2" key="1">
    <citation type="submission" date="2016-10" db="EMBL/GenBank/DDBJ databases">
        <authorList>
            <person name="Varghese N."/>
            <person name="Submissions S."/>
        </authorList>
    </citation>
    <scope>NUCLEOTIDE SEQUENCE [LARGE SCALE GENOMIC DNA]</scope>
    <source>
        <strain evidence="2">CGMCC 1.10971</strain>
    </source>
</reference>
<dbReference type="STRING" id="1045558.SAMN05216175_10268"/>
<dbReference type="OrthoDB" id="6320928at2"/>
<accession>A0A1I2MSK4</accession>
<name>A0A1I2MSK4_9GAMM</name>
<proteinExistence type="predicted"/>
<keyword evidence="2" id="KW-1185">Reference proteome</keyword>
<sequence>MLSAQKTYTFSSLHIDIARNSTDDFNLFHDKKKWHQIHRNPFNGPIALGFQIEEFIEGAILDHRITNGENKVIDQHKLQYSNYQFTFTNPVKPDEEIEIKINKSIFSEKQNTPTLSNRVNIKSGGKLSVIGYKKESMLPLFLPDLSLPDLSTLKDAVDREFLGDTGFFVKRKFMNTSNAKNFLSGSLVEQSDFFDEIESKANFPEIFPCALISCALLEKAIKEKLDFKRNPMVYTSHKISIDRNQLTHLKSNDSLHLLVRPYSNGDDNASPLMQTHECYGVVNHSSLLFRSLITLVPLDGAP</sequence>
<dbReference type="RefSeq" id="WP_090724407.1">
    <property type="nucleotide sequence ID" value="NZ_FOOU01000002.1"/>
</dbReference>
<dbReference type="EMBL" id="FOOU01000002">
    <property type="protein sequence ID" value="SFF94514.1"/>
    <property type="molecule type" value="Genomic_DNA"/>
</dbReference>
<evidence type="ECO:0000313" key="1">
    <source>
        <dbReference type="EMBL" id="SFF94514.1"/>
    </source>
</evidence>